<proteinExistence type="predicted"/>
<reference evidence="2" key="1">
    <citation type="submission" date="2019-02" db="EMBL/GenBank/DDBJ databases">
        <authorList>
            <person name="Gruber-Vodicka R. H."/>
            <person name="Seah K. B. B."/>
        </authorList>
    </citation>
    <scope>NUCLEOTIDE SEQUENCE</scope>
    <source>
        <strain evidence="2">BECK_BY19</strain>
        <strain evidence="1">BECK_BY8</strain>
    </source>
</reference>
<dbReference type="AlphaFoldDB" id="A0A451AV47"/>
<organism evidence="2">
    <name type="scientific">Candidatus Kentrum sp. UNK</name>
    <dbReference type="NCBI Taxonomy" id="2126344"/>
    <lineage>
        <taxon>Bacteria</taxon>
        <taxon>Pseudomonadati</taxon>
        <taxon>Pseudomonadota</taxon>
        <taxon>Gammaproteobacteria</taxon>
        <taxon>Candidatus Kentrum</taxon>
    </lineage>
</organism>
<evidence type="ECO:0000313" key="2">
    <source>
        <dbReference type="EMBL" id="VFK69916.1"/>
    </source>
</evidence>
<evidence type="ECO:0000313" key="1">
    <source>
        <dbReference type="EMBL" id="VFK66580.1"/>
    </source>
</evidence>
<gene>
    <name evidence="1" type="ORF">BECKUNK1418G_GA0071005_10999</name>
    <name evidence="2" type="ORF">BECKUNK1418H_GA0071006_10219</name>
</gene>
<accession>A0A451AV47</accession>
<protein>
    <submittedName>
        <fullName evidence="2">Uncharacterized protein</fullName>
    </submittedName>
</protein>
<dbReference type="EMBL" id="CAADGD010000021">
    <property type="protein sequence ID" value="VFK69916.1"/>
    <property type="molecule type" value="Genomic_DNA"/>
</dbReference>
<name>A0A451AV47_9GAMM</name>
<dbReference type="EMBL" id="CAADFZ010000099">
    <property type="protein sequence ID" value="VFK66580.1"/>
    <property type="molecule type" value="Genomic_DNA"/>
</dbReference>
<sequence length="61" mass="7084">MSGQYDHWLPFPFAQFDHQISTAVFYPKVFNGQYFQRIGIDGQFQQVGSQPPLTAGWFPCR</sequence>